<evidence type="ECO:0000259" key="1">
    <source>
        <dbReference type="PROSITE" id="PS51301"/>
    </source>
</evidence>
<dbReference type="SMART" id="SM01252">
    <property type="entry name" value="KilA-N"/>
    <property type="match status" value="1"/>
</dbReference>
<dbReference type="InterPro" id="IPR018004">
    <property type="entry name" value="KilA/APSES_HTH"/>
</dbReference>
<proteinExistence type="predicted"/>
<name>A0A977PZ44_9CYAN</name>
<dbReference type="GO" id="GO:0003677">
    <property type="term" value="F:DNA binding"/>
    <property type="evidence" value="ECO:0007669"/>
    <property type="project" value="InterPro"/>
</dbReference>
<accession>A0A977PZ44</accession>
<evidence type="ECO:0000313" key="2">
    <source>
        <dbReference type="EMBL" id="UXE64781.1"/>
    </source>
</evidence>
<dbReference type="InterPro" id="IPR017880">
    <property type="entry name" value="KilA_N"/>
</dbReference>
<dbReference type="EMBL" id="CP073041">
    <property type="protein sequence ID" value="UXE64781.1"/>
    <property type="molecule type" value="Genomic_DNA"/>
</dbReference>
<dbReference type="InterPro" id="IPR036887">
    <property type="entry name" value="HTH_APSES_sf"/>
</dbReference>
<dbReference type="AlphaFoldDB" id="A0A977PZ44"/>
<organism evidence="2">
    <name type="scientific">Woronichinia naegeliana WA131</name>
    <dbReference type="NCBI Taxonomy" id="2824559"/>
    <lineage>
        <taxon>Bacteria</taxon>
        <taxon>Bacillati</taxon>
        <taxon>Cyanobacteriota</taxon>
        <taxon>Cyanophyceae</taxon>
        <taxon>Synechococcales</taxon>
        <taxon>Coelosphaeriaceae</taxon>
        <taxon>Woronichinia</taxon>
    </lineage>
</organism>
<dbReference type="Pfam" id="PF04383">
    <property type="entry name" value="KilA-N"/>
    <property type="match status" value="1"/>
</dbReference>
<dbReference type="PROSITE" id="PS51301">
    <property type="entry name" value="KILA_N"/>
    <property type="match status" value="1"/>
</dbReference>
<protein>
    <submittedName>
        <fullName evidence="2">KilA-N domain-containing protein</fullName>
    </submittedName>
</protein>
<gene>
    <name evidence="2" type="ORF">KA717_25740</name>
</gene>
<dbReference type="SUPFAM" id="SSF54616">
    <property type="entry name" value="DNA-binding domain of Mlu1-box binding protein MBP1"/>
    <property type="match status" value="1"/>
</dbReference>
<feature type="domain" description="KilA-N" evidence="1">
    <location>
        <begin position="9"/>
        <end position="116"/>
    </location>
</feature>
<dbReference type="Proteomes" id="UP001065613">
    <property type="component" value="Chromosome"/>
</dbReference>
<dbReference type="KEGG" id="wna:KA717_25740"/>
<reference evidence="2" key="1">
    <citation type="submission" date="2021-04" db="EMBL/GenBank/DDBJ databases">
        <title>Genome sequence of Woronichinia naegeliana from Washington state freshwater lake bloom.</title>
        <authorList>
            <person name="Dreher T.W."/>
        </authorList>
    </citation>
    <scope>NUCLEOTIDE SEQUENCE</scope>
    <source>
        <strain evidence="2">WA131</strain>
    </source>
</reference>
<sequence length="286" mass="32630">MVLRHSTLFSCILAVLNSPTIFLRKGFSFFQQALCKAHLEITGERKDTSNWLQTKMVQSAINKLSLVTGIPVTELIEVKQGGKYQGTWIHPRLAVRFTMWVNDDFSLFVEDWIHSWLGSGYTPAQMEADIDRIAMRDKLKNSSRTALTDQVKSFLEASNQYNPRSKETGIFFGRVHNEVNLVLTGEKASDMRQRLESSLGKPVSENELLRDYFPITDLADYAAICQTAANNIENGMHPINAIKMAAKQVLPPNHVPNPIDFTEKISFARYRLEQARRGRFYLEDEK</sequence>